<reference evidence="2 3" key="1">
    <citation type="journal article" date="2009" name="Genome Res.">
        <title>Comparative genomics of protoploid Saccharomycetaceae.</title>
        <authorList>
            <consortium name="The Genolevures Consortium"/>
            <person name="Souciet J.-L."/>
            <person name="Dujon B."/>
            <person name="Gaillardin C."/>
            <person name="Johnston M."/>
            <person name="Baret P.V."/>
            <person name="Cliften P."/>
            <person name="Sherman D.J."/>
            <person name="Weissenbach J."/>
            <person name="Westhof E."/>
            <person name="Wincker P."/>
            <person name="Jubin C."/>
            <person name="Poulain J."/>
            <person name="Barbe V."/>
            <person name="Segurens B."/>
            <person name="Artiguenave F."/>
            <person name="Anthouard V."/>
            <person name="Vacherie B."/>
            <person name="Val M.-E."/>
            <person name="Fulton R.S."/>
            <person name="Minx P."/>
            <person name="Wilson R."/>
            <person name="Durrens P."/>
            <person name="Jean G."/>
            <person name="Marck C."/>
            <person name="Martin T."/>
            <person name="Nikolski M."/>
            <person name="Rolland T."/>
            <person name="Seret M.-L."/>
            <person name="Casaregola S."/>
            <person name="Despons L."/>
            <person name="Fairhead C."/>
            <person name="Fischer G."/>
            <person name="Lafontaine I."/>
            <person name="Leh V."/>
            <person name="Lemaire M."/>
            <person name="de Montigny J."/>
            <person name="Neuveglise C."/>
            <person name="Thierry A."/>
            <person name="Blanc-Lenfle I."/>
            <person name="Bleykasten C."/>
            <person name="Diffels J."/>
            <person name="Fritsch E."/>
            <person name="Frangeul L."/>
            <person name="Goeffon A."/>
            <person name="Jauniaux N."/>
            <person name="Kachouri-Lafond R."/>
            <person name="Payen C."/>
            <person name="Potier S."/>
            <person name="Pribylova L."/>
            <person name="Ozanne C."/>
            <person name="Richard G.-F."/>
            <person name="Sacerdot C."/>
            <person name="Straub M.-L."/>
            <person name="Talla E."/>
        </authorList>
    </citation>
    <scope>NUCLEOTIDE SEQUENCE [LARGE SCALE GENOMIC DNA]</scope>
    <source>
        <strain evidence="3">ATCC 56472 / CBS 6340 / NRRL Y-8284</strain>
    </source>
</reference>
<name>C5DIX5_LACTC</name>
<dbReference type="GeneID" id="8292344"/>
<feature type="region of interest" description="Disordered" evidence="1">
    <location>
        <begin position="1"/>
        <end position="20"/>
    </location>
</feature>
<evidence type="ECO:0000313" key="2">
    <source>
        <dbReference type="EMBL" id="CAR23736.1"/>
    </source>
</evidence>
<dbReference type="InParanoid" id="C5DIX5"/>
<sequence length="311" mass="34237">MGHSASKESEPTDQLAGAGNAPVFGRERELVLASVVFQRKVLMCFASARSFDCYARGDGEFQIRDDGLGFPTLAMERAHPLQCLLKARDPAFRIYQFFLRTASEPAPHPECRIACHSGDKLIYKAPFCDVYELDSPVRDAGYELSFPNMPDTTRVRLERCKGSLHMSADLGGWNTQWICTSGSPLHPKELLLVVTEGGRDMPSRIRLPSSLSARQWAKYREFFSVLPSRSAEKVASLCVRDAEVSEAEVSTCGIGEVPWYTGVIGCMGLIMCHLHEQKKRNRGKNNPFSAANHLGSAPFIASSVMGSPASC</sequence>
<dbReference type="AlphaFoldDB" id="C5DIX5"/>
<protein>
    <submittedName>
        <fullName evidence="2">KLTH0E15928p</fullName>
    </submittedName>
</protein>
<evidence type="ECO:0000313" key="3">
    <source>
        <dbReference type="Proteomes" id="UP000002036"/>
    </source>
</evidence>
<dbReference type="Proteomes" id="UP000002036">
    <property type="component" value="Chromosome E"/>
</dbReference>
<gene>
    <name evidence="2" type="ordered locus">KLTH0E15928g</name>
</gene>
<organism evidence="2 3">
    <name type="scientific">Lachancea thermotolerans (strain ATCC 56472 / CBS 6340 / NRRL Y-8284)</name>
    <name type="common">Yeast</name>
    <name type="synonym">Kluyveromyces thermotolerans</name>
    <dbReference type="NCBI Taxonomy" id="559295"/>
    <lineage>
        <taxon>Eukaryota</taxon>
        <taxon>Fungi</taxon>
        <taxon>Dikarya</taxon>
        <taxon>Ascomycota</taxon>
        <taxon>Saccharomycotina</taxon>
        <taxon>Saccharomycetes</taxon>
        <taxon>Saccharomycetales</taxon>
        <taxon>Saccharomycetaceae</taxon>
        <taxon>Lachancea</taxon>
    </lineage>
</organism>
<dbReference type="OrthoDB" id="4031722at2759"/>
<dbReference type="HOGENOM" id="CLU_065220_0_0_1"/>
<feature type="compositionally biased region" description="Basic and acidic residues" evidence="1">
    <location>
        <begin position="1"/>
        <end position="10"/>
    </location>
</feature>
<dbReference type="OMA" id="LLIHYIE"/>
<accession>C5DIX5</accession>
<evidence type="ECO:0000256" key="1">
    <source>
        <dbReference type="SAM" id="MobiDB-lite"/>
    </source>
</evidence>
<dbReference type="RefSeq" id="XP_002554173.1">
    <property type="nucleotide sequence ID" value="XM_002554127.1"/>
</dbReference>
<dbReference type="FunCoup" id="C5DIX5">
    <property type="interactions" value="65"/>
</dbReference>
<proteinExistence type="predicted"/>
<dbReference type="KEGG" id="lth:KLTH0E15928g"/>
<dbReference type="EMBL" id="CU928169">
    <property type="protein sequence ID" value="CAR23736.1"/>
    <property type="molecule type" value="Genomic_DNA"/>
</dbReference>
<keyword evidence="3" id="KW-1185">Reference proteome</keyword>